<accession>D2VXL0</accession>
<dbReference type="GeneID" id="8858303"/>
<dbReference type="Proteomes" id="UP000006671">
    <property type="component" value="Unassembled WGS sequence"/>
</dbReference>
<organism evidence="2">
    <name type="scientific">Naegleria gruberi</name>
    <name type="common">Amoeba</name>
    <dbReference type="NCBI Taxonomy" id="5762"/>
    <lineage>
        <taxon>Eukaryota</taxon>
        <taxon>Discoba</taxon>
        <taxon>Heterolobosea</taxon>
        <taxon>Tetramitia</taxon>
        <taxon>Eutetramitia</taxon>
        <taxon>Vahlkampfiidae</taxon>
        <taxon>Naegleria</taxon>
    </lineage>
</organism>
<protein>
    <submittedName>
        <fullName evidence="1">Predicted protein</fullName>
    </submittedName>
</protein>
<dbReference type="VEuPathDB" id="AmoebaDB:NAEGRDRAFT_81614"/>
<dbReference type="InParanoid" id="D2VXL0"/>
<evidence type="ECO:0000313" key="2">
    <source>
        <dbReference type="Proteomes" id="UP000006671"/>
    </source>
</evidence>
<dbReference type="KEGG" id="ngr:NAEGRDRAFT_81614"/>
<gene>
    <name evidence="1" type="ORF">NAEGRDRAFT_81614</name>
</gene>
<dbReference type="RefSeq" id="XP_002671203.1">
    <property type="nucleotide sequence ID" value="XM_002671157.1"/>
</dbReference>
<name>D2VXL0_NAEGR</name>
<sequence>MRGTEGIIIGISCNKKEDIEKTLTTKHQVSLFDMVKIAKCDDRLPLPSNMHLLSCSSVPERKKDFRPILFFIHSVERKDVIIQIKSIIERVIEDTGYETHNTMIVVHSDEESNFYEGLEWLFEKRSD</sequence>
<proteinExistence type="predicted"/>
<dbReference type="EMBL" id="GG738907">
    <property type="protein sequence ID" value="EFC38459.1"/>
    <property type="molecule type" value="Genomic_DNA"/>
</dbReference>
<keyword evidence="2" id="KW-1185">Reference proteome</keyword>
<evidence type="ECO:0000313" key="1">
    <source>
        <dbReference type="EMBL" id="EFC38459.1"/>
    </source>
</evidence>
<dbReference type="AlphaFoldDB" id="D2VXL0"/>
<reference evidence="1 2" key="1">
    <citation type="journal article" date="2010" name="Cell">
        <title>The genome of Naegleria gruberi illuminates early eukaryotic versatility.</title>
        <authorList>
            <person name="Fritz-Laylin L.K."/>
            <person name="Prochnik S.E."/>
            <person name="Ginger M.L."/>
            <person name="Dacks J.B."/>
            <person name="Carpenter M.L."/>
            <person name="Field M.C."/>
            <person name="Kuo A."/>
            <person name="Paredez A."/>
            <person name="Chapman J."/>
            <person name="Pham J."/>
            <person name="Shu S."/>
            <person name="Neupane R."/>
            <person name="Cipriano M."/>
            <person name="Mancuso J."/>
            <person name="Tu H."/>
            <person name="Salamov A."/>
            <person name="Lindquist E."/>
            <person name="Shapiro H."/>
            <person name="Lucas S."/>
            <person name="Grigoriev I.V."/>
            <person name="Cande W.Z."/>
            <person name="Fulton C."/>
            <person name="Rokhsar D.S."/>
            <person name="Dawson S.C."/>
        </authorList>
    </citation>
    <scope>NUCLEOTIDE SEQUENCE [LARGE SCALE GENOMIC DNA]</scope>
    <source>
        <strain evidence="1 2">NEG-M</strain>
    </source>
</reference>